<keyword evidence="1" id="KW-0408">Iron</keyword>
<dbReference type="PROSITE" id="PS50292">
    <property type="entry name" value="PEROXIDASE_3"/>
    <property type="match status" value="1"/>
</dbReference>
<evidence type="ECO:0000256" key="2">
    <source>
        <dbReference type="SAM" id="MobiDB-lite"/>
    </source>
</evidence>
<name>A0A8C6FU53_MOSMO</name>
<evidence type="ECO:0000256" key="1">
    <source>
        <dbReference type="PIRSR" id="PIRSR619791-2"/>
    </source>
</evidence>
<keyword evidence="1" id="KW-0479">Metal-binding</keyword>
<feature type="binding site" description="axial binding residue" evidence="1">
    <location>
        <position position="364"/>
    </location>
    <ligand>
        <name>heme b</name>
        <dbReference type="ChEBI" id="CHEBI:60344"/>
    </ligand>
    <ligandPart>
        <name>Fe</name>
        <dbReference type="ChEBI" id="CHEBI:18248"/>
    </ligandPart>
</feature>
<dbReference type="GO" id="GO:0046872">
    <property type="term" value="F:metal ion binding"/>
    <property type="evidence" value="ECO:0007669"/>
    <property type="project" value="UniProtKB-KW"/>
</dbReference>
<organism evidence="3 4">
    <name type="scientific">Moschus moschiferus</name>
    <name type="common">Siberian musk deer</name>
    <name type="synonym">Moschus sibiricus</name>
    <dbReference type="NCBI Taxonomy" id="68415"/>
    <lineage>
        <taxon>Eukaryota</taxon>
        <taxon>Metazoa</taxon>
        <taxon>Chordata</taxon>
        <taxon>Craniata</taxon>
        <taxon>Vertebrata</taxon>
        <taxon>Euteleostomi</taxon>
        <taxon>Mammalia</taxon>
        <taxon>Eutheria</taxon>
        <taxon>Laurasiatheria</taxon>
        <taxon>Artiodactyla</taxon>
        <taxon>Ruminantia</taxon>
        <taxon>Pecora</taxon>
        <taxon>Moschidae</taxon>
        <taxon>Moschus</taxon>
    </lineage>
</organism>
<dbReference type="InterPro" id="IPR037120">
    <property type="entry name" value="Haem_peroxidase_sf_animal"/>
</dbReference>
<dbReference type="GO" id="GO:0006082">
    <property type="term" value="P:organic acid metabolic process"/>
    <property type="evidence" value="ECO:0007669"/>
    <property type="project" value="UniProtKB-ARBA"/>
</dbReference>
<dbReference type="SUPFAM" id="SSF48113">
    <property type="entry name" value="Heme-dependent peroxidases"/>
    <property type="match status" value="1"/>
</dbReference>
<evidence type="ECO:0008006" key="5">
    <source>
        <dbReference type="Google" id="ProtNLM"/>
    </source>
</evidence>
<dbReference type="GO" id="GO:0006979">
    <property type="term" value="P:response to oxidative stress"/>
    <property type="evidence" value="ECO:0007669"/>
    <property type="project" value="InterPro"/>
</dbReference>
<dbReference type="PANTHER" id="PTHR11475">
    <property type="entry name" value="OXIDASE/PEROXIDASE"/>
    <property type="match status" value="1"/>
</dbReference>
<dbReference type="GO" id="GO:0005615">
    <property type="term" value="C:extracellular space"/>
    <property type="evidence" value="ECO:0007669"/>
    <property type="project" value="TreeGrafter"/>
</dbReference>
<keyword evidence="4" id="KW-1185">Reference proteome</keyword>
<evidence type="ECO:0000313" key="4">
    <source>
        <dbReference type="Proteomes" id="UP000694544"/>
    </source>
</evidence>
<feature type="region of interest" description="Disordered" evidence="2">
    <location>
        <begin position="631"/>
        <end position="667"/>
    </location>
</feature>
<keyword evidence="1" id="KW-0349">Heme</keyword>
<sequence length="667" mass="73094">MAESISLDRDARSAPRPVAASRRLLDSTTAPAFCLHRAHPRWGASNTALARWLPPAYEDGVSEPRGWNPRLLYNGFPLPPVREVTRRVIHASNEAVTHDNQYSDLLTAWGQYIDHDVAFTPQSTGPAAPGAGADCQLTCESRSPCFPIQVGFPKVPHFIMKLTDTTLKCQTRVTLGPVPGAGLLTAQMNGLTSFLDASTVYGSSAASERRLRNWTSAEGLLRVNARHRDAGRAFLPFAPPSAPPACAPQPGAPGARAPCFLAGDGRASEVPALAALHTLWLREHNRLATALKALNAHWSADTAYQEARKVVGALHQIITLRDYIPRILGPEAFGLHVGPYRGYDPSVDPTVSNVFSTAAFRFGHATIHPLVQRLDARFQELLGPLPLRDAFFRPWRLLEEGGVDPVIRGLLAKPAKLQVQDQLLNEELTERLFVLSDAGTLDLASINLQRGRDHGLPGYNEWRQFCGLSRLETRADLRAATANGSVADRILDLYGHPDNIDVWLGGLVESFLPGARTGPLFACLVGKQMKALRDGDRFWWEHRAVFTEAQRRELGRHSLSRVICDNTGLTRVPRDAFRVGLWPQDFESCDHIPGMDLRAWREAPPPGTGMSFSSRVKVGVWGQEPCVSEGRGGLVWGRPPAQLPPRPQPVRAQEPLRLPGSGGWSDG</sequence>
<dbReference type="Gene3D" id="1.10.640.10">
    <property type="entry name" value="Haem peroxidase domain superfamily, animal type"/>
    <property type="match status" value="1"/>
</dbReference>
<feature type="compositionally biased region" description="Basic and acidic residues" evidence="2">
    <location>
        <begin position="1"/>
        <end position="13"/>
    </location>
</feature>
<dbReference type="GO" id="GO:0020037">
    <property type="term" value="F:heme binding"/>
    <property type="evidence" value="ECO:0007669"/>
    <property type="project" value="InterPro"/>
</dbReference>
<proteinExistence type="predicted"/>
<feature type="region of interest" description="Disordered" evidence="2">
    <location>
        <begin position="1"/>
        <end position="20"/>
    </location>
</feature>
<dbReference type="Pfam" id="PF03098">
    <property type="entry name" value="An_peroxidase"/>
    <property type="match status" value="1"/>
</dbReference>
<evidence type="ECO:0000313" key="3">
    <source>
        <dbReference type="Ensembl" id="ENSMMSP00000029026.1"/>
    </source>
</evidence>
<dbReference type="Proteomes" id="UP000694544">
    <property type="component" value="Unplaced"/>
</dbReference>
<dbReference type="PRINTS" id="PR00457">
    <property type="entry name" value="ANPEROXIDASE"/>
</dbReference>
<dbReference type="AlphaFoldDB" id="A0A8C6FU53"/>
<reference evidence="3" key="1">
    <citation type="submission" date="2025-08" db="UniProtKB">
        <authorList>
            <consortium name="Ensembl"/>
        </authorList>
    </citation>
    <scope>IDENTIFICATION</scope>
</reference>
<dbReference type="InterPro" id="IPR010255">
    <property type="entry name" value="Haem_peroxidase_sf"/>
</dbReference>
<dbReference type="GO" id="GO:0042744">
    <property type="term" value="P:hydrogen peroxide catabolic process"/>
    <property type="evidence" value="ECO:0007669"/>
    <property type="project" value="UniProtKB-KW"/>
</dbReference>
<dbReference type="GO" id="GO:0016020">
    <property type="term" value="C:membrane"/>
    <property type="evidence" value="ECO:0007669"/>
    <property type="project" value="UniProtKB-SubCell"/>
</dbReference>
<dbReference type="PANTHER" id="PTHR11475:SF60">
    <property type="entry name" value="THYROID PEROXIDASE"/>
    <property type="match status" value="1"/>
</dbReference>
<dbReference type="InterPro" id="IPR019791">
    <property type="entry name" value="Haem_peroxidase_animal"/>
</dbReference>
<dbReference type="GeneTree" id="ENSGT00940000158104"/>
<dbReference type="Ensembl" id="ENSMMST00000031968.1">
    <property type="protein sequence ID" value="ENSMMSP00000029026.1"/>
    <property type="gene ID" value="ENSMMSG00000021718.1"/>
</dbReference>
<dbReference type="GO" id="GO:0004447">
    <property type="term" value="F:iodide peroxidase activity"/>
    <property type="evidence" value="ECO:0007669"/>
    <property type="project" value="UniProtKB-EC"/>
</dbReference>
<protein>
    <recommendedName>
        <fullName evidence="5">Thyroid peroxidase</fullName>
    </recommendedName>
</protein>
<dbReference type="GO" id="GO:0042446">
    <property type="term" value="P:hormone biosynthetic process"/>
    <property type="evidence" value="ECO:0007669"/>
    <property type="project" value="UniProtKB-KW"/>
</dbReference>
<accession>A0A8C6FU53</accession>
<reference evidence="3" key="2">
    <citation type="submission" date="2025-09" db="UniProtKB">
        <authorList>
            <consortium name="Ensembl"/>
        </authorList>
    </citation>
    <scope>IDENTIFICATION</scope>
</reference>